<name>A0AAD6NJ13_DREDA</name>
<gene>
    <name evidence="3" type="ORF">Dda_4345</name>
</gene>
<evidence type="ECO:0000256" key="1">
    <source>
        <dbReference type="SAM" id="MobiDB-lite"/>
    </source>
</evidence>
<protein>
    <submittedName>
        <fullName evidence="3">Uncharacterized protein</fullName>
    </submittedName>
</protein>
<accession>A0AAD6NJ13</accession>
<keyword evidence="2" id="KW-0472">Membrane</keyword>
<feature type="compositionally biased region" description="Low complexity" evidence="1">
    <location>
        <begin position="219"/>
        <end position="230"/>
    </location>
</feature>
<dbReference type="Proteomes" id="UP001221413">
    <property type="component" value="Unassembled WGS sequence"/>
</dbReference>
<keyword evidence="2" id="KW-1133">Transmembrane helix</keyword>
<keyword evidence="2" id="KW-0812">Transmembrane</keyword>
<feature type="region of interest" description="Disordered" evidence="1">
    <location>
        <begin position="1"/>
        <end position="35"/>
    </location>
</feature>
<proteinExistence type="predicted"/>
<evidence type="ECO:0000313" key="3">
    <source>
        <dbReference type="EMBL" id="KAJ6260124.1"/>
    </source>
</evidence>
<organism evidence="3 4">
    <name type="scientific">Drechslerella dactyloides</name>
    <name type="common">Nematode-trapping fungus</name>
    <name type="synonym">Arthrobotrys dactyloides</name>
    <dbReference type="NCBI Taxonomy" id="74499"/>
    <lineage>
        <taxon>Eukaryota</taxon>
        <taxon>Fungi</taxon>
        <taxon>Dikarya</taxon>
        <taxon>Ascomycota</taxon>
        <taxon>Pezizomycotina</taxon>
        <taxon>Orbiliomycetes</taxon>
        <taxon>Orbiliales</taxon>
        <taxon>Orbiliaceae</taxon>
        <taxon>Drechslerella</taxon>
    </lineage>
</organism>
<sequence>MADSHPQPIAGTSAAESSPILREVKAKRPWPPDFSKMSDSDKYRLERKYRRRLRRGHPAAWMKFTGILQILTVTGCGDYGYGLDSWAILIWAPLLTFLVTSIALGLFVFTAGTGLTVWYLLSSGVGAWRTFNSKIEGLQTALTGMSLAAAPAVVAPAAAALAPVAAQIAPAAAAAVLAADPATALPPVPAPLPVTNNILLAGPPAPRAIVGPAPPPAIAPADSSSDSSSSAPPPDSKPISKDTDNKPAGNNPAGDKSADGPAAGDKPAKSAGDKPADAKPTDGPAAGDKTAGPASDKPADAKPADSPAAGDKTAEPASNKPADAKPADGPAAGNKPAGPAGDGSADAKPADGPAASGSQNNNVMWKPLPEKITKETDANSFEALNTLAKITATEWNSTGQGSYVSDDESRTIATKDLNAFVLEKAKEKQQQQQQS</sequence>
<keyword evidence="4" id="KW-1185">Reference proteome</keyword>
<dbReference type="AlphaFoldDB" id="A0AAD6NJ13"/>
<evidence type="ECO:0000313" key="4">
    <source>
        <dbReference type="Proteomes" id="UP001221413"/>
    </source>
</evidence>
<feature type="transmembrane region" description="Helical" evidence="2">
    <location>
        <begin position="142"/>
        <end position="162"/>
    </location>
</feature>
<reference evidence="3" key="1">
    <citation type="submission" date="2023-01" db="EMBL/GenBank/DDBJ databases">
        <title>The chitinases involved in constricting ring structure development in the nematode-trapping fungus Drechslerella dactyloides.</title>
        <authorList>
            <person name="Wang R."/>
            <person name="Zhang L."/>
            <person name="Tang P."/>
            <person name="Li S."/>
            <person name="Liang L."/>
        </authorList>
    </citation>
    <scope>NUCLEOTIDE SEQUENCE</scope>
    <source>
        <strain evidence="3">YMF1.00031</strain>
    </source>
</reference>
<feature type="compositionally biased region" description="Basic and acidic residues" evidence="1">
    <location>
        <begin position="266"/>
        <end position="280"/>
    </location>
</feature>
<feature type="region of interest" description="Disordered" evidence="1">
    <location>
        <begin position="210"/>
        <end position="366"/>
    </location>
</feature>
<comment type="caution">
    <text evidence="3">The sequence shown here is derived from an EMBL/GenBank/DDBJ whole genome shotgun (WGS) entry which is preliminary data.</text>
</comment>
<feature type="transmembrane region" description="Helical" evidence="2">
    <location>
        <begin position="60"/>
        <end position="82"/>
    </location>
</feature>
<dbReference type="EMBL" id="JAQGDS010000005">
    <property type="protein sequence ID" value="KAJ6260124.1"/>
    <property type="molecule type" value="Genomic_DNA"/>
</dbReference>
<feature type="compositionally biased region" description="Low complexity" evidence="1">
    <location>
        <begin position="327"/>
        <end position="358"/>
    </location>
</feature>
<feature type="transmembrane region" description="Helical" evidence="2">
    <location>
        <begin position="88"/>
        <end position="121"/>
    </location>
</feature>
<evidence type="ECO:0000256" key="2">
    <source>
        <dbReference type="SAM" id="Phobius"/>
    </source>
</evidence>